<dbReference type="SUPFAM" id="SSF101874">
    <property type="entry name" value="YceI-like"/>
    <property type="match status" value="1"/>
</dbReference>
<accession>A0A2S6I828</accession>
<evidence type="ECO:0000313" key="3">
    <source>
        <dbReference type="EMBL" id="PPK87645.1"/>
    </source>
</evidence>
<organism evidence="3 4">
    <name type="scientific">Neolewinella xylanilytica</name>
    <dbReference type="NCBI Taxonomy" id="1514080"/>
    <lineage>
        <taxon>Bacteria</taxon>
        <taxon>Pseudomonadati</taxon>
        <taxon>Bacteroidota</taxon>
        <taxon>Saprospiria</taxon>
        <taxon>Saprospirales</taxon>
        <taxon>Lewinellaceae</taxon>
        <taxon>Neolewinella</taxon>
    </lineage>
</organism>
<evidence type="ECO:0000259" key="2">
    <source>
        <dbReference type="SMART" id="SM00867"/>
    </source>
</evidence>
<feature type="signal peptide" evidence="1">
    <location>
        <begin position="1"/>
        <end position="22"/>
    </location>
</feature>
<keyword evidence="1" id="KW-0732">Signal</keyword>
<gene>
    <name evidence="3" type="ORF">CLV84_0593</name>
</gene>
<dbReference type="InterPro" id="IPR007372">
    <property type="entry name" value="Lipid/polyisoprenoid-bd_YceI"/>
</dbReference>
<evidence type="ECO:0000313" key="4">
    <source>
        <dbReference type="Proteomes" id="UP000237662"/>
    </source>
</evidence>
<feature type="chain" id="PRO_5015405373" evidence="1">
    <location>
        <begin position="23"/>
        <end position="216"/>
    </location>
</feature>
<dbReference type="OrthoDB" id="951410at2"/>
<dbReference type="RefSeq" id="WP_104418243.1">
    <property type="nucleotide sequence ID" value="NZ_PTJC01000005.1"/>
</dbReference>
<keyword evidence="4" id="KW-1185">Reference proteome</keyword>
<protein>
    <submittedName>
        <fullName evidence="3">Polyisoprenoid-binding protein YceI</fullName>
    </submittedName>
</protein>
<comment type="caution">
    <text evidence="3">The sequence shown here is derived from an EMBL/GenBank/DDBJ whole genome shotgun (WGS) entry which is preliminary data.</text>
</comment>
<dbReference type="PROSITE" id="PS51257">
    <property type="entry name" value="PROKAR_LIPOPROTEIN"/>
    <property type="match status" value="1"/>
</dbReference>
<dbReference type="EMBL" id="PTJC01000005">
    <property type="protein sequence ID" value="PPK87645.1"/>
    <property type="molecule type" value="Genomic_DNA"/>
</dbReference>
<dbReference type="PANTHER" id="PTHR34406:SF1">
    <property type="entry name" value="PROTEIN YCEI"/>
    <property type="match status" value="1"/>
</dbReference>
<dbReference type="PANTHER" id="PTHR34406">
    <property type="entry name" value="PROTEIN YCEI"/>
    <property type="match status" value="1"/>
</dbReference>
<sequence length="216" mass="22584">MKSIFPVFLLALLVAACGPSGTEVESSDAVAAAEAVPATATFTVDTSASEVTWEGSKKIGGGHEGIIPIESGTLTANGEELVGGQFVLDITRLENRDLDGEGKGKLEGHLKSADFFDVAQHPTAMFEITSVTPVDGEQDYNHNITGNLTLKGTSRSITIPANITMSGGQITASTPDFVIDRTEWGMEYGSGSIAGIAQDNIINDEVGLNLSLVARQ</sequence>
<feature type="domain" description="Lipid/polyisoprenoid-binding YceI-like" evidence="2">
    <location>
        <begin position="41"/>
        <end position="215"/>
    </location>
</feature>
<dbReference type="AlphaFoldDB" id="A0A2S6I828"/>
<evidence type="ECO:0000256" key="1">
    <source>
        <dbReference type="SAM" id="SignalP"/>
    </source>
</evidence>
<proteinExistence type="predicted"/>
<dbReference type="SMART" id="SM00867">
    <property type="entry name" value="YceI"/>
    <property type="match status" value="1"/>
</dbReference>
<dbReference type="InterPro" id="IPR036761">
    <property type="entry name" value="TTHA0802/YceI-like_sf"/>
</dbReference>
<dbReference type="Pfam" id="PF04264">
    <property type="entry name" value="YceI"/>
    <property type="match status" value="1"/>
</dbReference>
<name>A0A2S6I828_9BACT</name>
<dbReference type="Gene3D" id="2.40.128.110">
    <property type="entry name" value="Lipid/polyisoprenoid-binding, YceI-like"/>
    <property type="match status" value="1"/>
</dbReference>
<reference evidence="3 4" key="1">
    <citation type="submission" date="2018-02" db="EMBL/GenBank/DDBJ databases">
        <title>Genomic Encyclopedia of Archaeal and Bacterial Type Strains, Phase II (KMG-II): from individual species to whole genera.</title>
        <authorList>
            <person name="Goeker M."/>
        </authorList>
    </citation>
    <scope>NUCLEOTIDE SEQUENCE [LARGE SCALE GENOMIC DNA]</scope>
    <source>
        <strain evidence="3 4">DSM 29526</strain>
    </source>
</reference>
<dbReference type="Proteomes" id="UP000237662">
    <property type="component" value="Unassembled WGS sequence"/>
</dbReference>